<accession>A0AA35VCA1</accession>
<dbReference type="AlphaFoldDB" id="A0AA35VCA1"/>
<dbReference type="InterPro" id="IPR042241">
    <property type="entry name" value="GCP_C_sf"/>
</dbReference>
<dbReference type="EMBL" id="OX465078">
    <property type="protein sequence ID" value="CAI9270921.1"/>
    <property type="molecule type" value="Genomic_DNA"/>
</dbReference>
<sequence length="93" mass="10503">MEDPFSKIIRMLVDKKGDKGIPLDQGDFLVHFMDIARDELDKTPNEISIEKLQDTCSLLNRLSILKDLQKGGETVSEPDVVEELVDVYIIEGV</sequence>
<dbReference type="Proteomes" id="UP001177003">
    <property type="component" value="Chromosome 2"/>
</dbReference>
<dbReference type="Gene3D" id="1.20.120.1900">
    <property type="entry name" value="Gamma-tubulin complex, C-terminal domain"/>
    <property type="match status" value="1"/>
</dbReference>
<evidence type="ECO:0000313" key="2">
    <source>
        <dbReference type="Proteomes" id="UP001177003"/>
    </source>
</evidence>
<reference evidence="1" key="1">
    <citation type="submission" date="2023-04" db="EMBL/GenBank/DDBJ databases">
        <authorList>
            <person name="Vijverberg K."/>
            <person name="Xiong W."/>
            <person name="Schranz E."/>
        </authorList>
    </citation>
    <scope>NUCLEOTIDE SEQUENCE</scope>
</reference>
<name>A0AA35VCA1_LACSI</name>
<gene>
    <name evidence="1" type="ORF">LSALG_LOCUS11217</name>
</gene>
<proteinExistence type="predicted"/>
<protein>
    <submittedName>
        <fullName evidence="1">Uncharacterized protein</fullName>
    </submittedName>
</protein>
<evidence type="ECO:0000313" key="1">
    <source>
        <dbReference type="EMBL" id="CAI9270921.1"/>
    </source>
</evidence>
<keyword evidence="2" id="KW-1185">Reference proteome</keyword>
<organism evidence="1 2">
    <name type="scientific">Lactuca saligna</name>
    <name type="common">Willowleaf lettuce</name>
    <dbReference type="NCBI Taxonomy" id="75948"/>
    <lineage>
        <taxon>Eukaryota</taxon>
        <taxon>Viridiplantae</taxon>
        <taxon>Streptophyta</taxon>
        <taxon>Embryophyta</taxon>
        <taxon>Tracheophyta</taxon>
        <taxon>Spermatophyta</taxon>
        <taxon>Magnoliopsida</taxon>
        <taxon>eudicotyledons</taxon>
        <taxon>Gunneridae</taxon>
        <taxon>Pentapetalae</taxon>
        <taxon>asterids</taxon>
        <taxon>campanulids</taxon>
        <taxon>Asterales</taxon>
        <taxon>Asteraceae</taxon>
        <taxon>Cichorioideae</taxon>
        <taxon>Cichorieae</taxon>
        <taxon>Lactucinae</taxon>
        <taxon>Lactuca</taxon>
    </lineage>
</organism>